<organism evidence="1 2">
    <name type="scientific">Sphingomonas melonis</name>
    <dbReference type="NCBI Taxonomy" id="152682"/>
    <lineage>
        <taxon>Bacteria</taxon>
        <taxon>Pseudomonadati</taxon>
        <taxon>Pseudomonadota</taxon>
        <taxon>Alphaproteobacteria</taxon>
        <taxon>Sphingomonadales</taxon>
        <taxon>Sphingomonadaceae</taxon>
        <taxon>Sphingomonas</taxon>
    </lineage>
</organism>
<dbReference type="EMBL" id="JACCBY010000005">
    <property type="protein sequence ID" value="NYD91399.1"/>
    <property type="molecule type" value="Genomic_DNA"/>
</dbReference>
<name>A0A7Y9K3U9_9SPHN</name>
<dbReference type="InterPro" id="IPR021146">
    <property type="entry name" value="Phage_gp6-like_head-tail"/>
</dbReference>
<dbReference type="CDD" id="cd08054">
    <property type="entry name" value="gp6"/>
    <property type="match status" value="1"/>
</dbReference>
<evidence type="ECO:0000313" key="2">
    <source>
        <dbReference type="Proteomes" id="UP000517753"/>
    </source>
</evidence>
<comment type="caution">
    <text evidence="1">The sequence shown here is derived from an EMBL/GenBank/DDBJ whole genome shotgun (WGS) entry which is preliminary data.</text>
</comment>
<evidence type="ECO:0000313" key="1">
    <source>
        <dbReference type="EMBL" id="NYD91399.1"/>
    </source>
</evidence>
<proteinExistence type="predicted"/>
<dbReference type="Pfam" id="PF05135">
    <property type="entry name" value="Phage_connect_1"/>
    <property type="match status" value="1"/>
</dbReference>
<dbReference type="NCBIfam" id="TIGR01560">
    <property type="entry name" value="put_DNA_pack"/>
    <property type="match status" value="1"/>
</dbReference>
<sequence>MPEPVTLTEIKVHLRLNPGATGDDAALAAMLIAARSLCEAFTGRTIVGDKAETDPNVLAIFIHAIKVLCAAWYEDRAGEYATPPAAAALLRTVRVLGAPQ</sequence>
<protein>
    <recommendedName>
        <fullName evidence="3">DNA-packaging protein</fullName>
    </recommendedName>
</protein>
<dbReference type="Proteomes" id="UP000517753">
    <property type="component" value="Unassembled WGS sequence"/>
</dbReference>
<gene>
    <name evidence="1" type="ORF">HD841_003207</name>
</gene>
<accession>A0A7Y9K3U9</accession>
<dbReference type="InterPro" id="IPR006450">
    <property type="entry name" value="Phage_HK97_gp6-like"/>
</dbReference>
<evidence type="ECO:0008006" key="3">
    <source>
        <dbReference type="Google" id="ProtNLM"/>
    </source>
</evidence>
<dbReference type="Gene3D" id="1.10.3230.30">
    <property type="entry name" value="Phage gp6-like head-tail connector protein"/>
    <property type="match status" value="1"/>
</dbReference>
<dbReference type="RefSeq" id="WP_179509827.1">
    <property type="nucleotide sequence ID" value="NZ_JACCBY010000005.1"/>
</dbReference>
<reference evidence="1 2" key="2">
    <citation type="submission" date="2020-08" db="EMBL/GenBank/DDBJ databases">
        <title>The Agave Microbiome: Exploring the role of microbial communities in plant adaptations to desert environments.</title>
        <authorList>
            <person name="Partida-Martinez L.P."/>
        </authorList>
    </citation>
    <scope>NUCLEOTIDE SEQUENCE [LARGE SCALE GENOMIC DNA]</scope>
    <source>
        <strain evidence="1 2">AS2.3</strain>
    </source>
</reference>
<keyword evidence="2" id="KW-1185">Reference proteome</keyword>
<dbReference type="AlphaFoldDB" id="A0A7Y9K3U9"/>
<reference evidence="1 2" key="1">
    <citation type="submission" date="2020-07" db="EMBL/GenBank/DDBJ databases">
        <authorList>
            <person name="Partida-Martinez L."/>
            <person name="Huntemann M."/>
            <person name="Clum A."/>
            <person name="Wang J."/>
            <person name="Palaniappan K."/>
            <person name="Ritter S."/>
            <person name="Chen I.-M."/>
            <person name="Stamatis D."/>
            <person name="Reddy T."/>
            <person name="O'Malley R."/>
            <person name="Daum C."/>
            <person name="Shapiro N."/>
            <person name="Ivanova N."/>
            <person name="Kyrpides N."/>
            <person name="Woyke T."/>
        </authorList>
    </citation>
    <scope>NUCLEOTIDE SEQUENCE [LARGE SCALE GENOMIC DNA]</scope>
    <source>
        <strain evidence="1 2">AS2.3</strain>
    </source>
</reference>